<evidence type="ECO:0000256" key="4">
    <source>
        <dbReference type="ARBA" id="ARBA00022795"/>
    </source>
</evidence>
<reference evidence="9 10" key="1">
    <citation type="submission" date="2023-09" db="EMBL/GenBank/DDBJ databases">
        <title>Demequina sp. a novel bacteria isolated from Capsicum annuum.</title>
        <authorList>
            <person name="Humaira Z."/>
            <person name="Lee J."/>
            <person name="Cho D."/>
        </authorList>
    </citation>
    <scope>NUCLEOTIDE SEQUENCE [LARGE SCALE GENOMIC DNA]</scope>
    <source>
        <strain evidence="9 10">OYTSA14</strain>
    </source>
</reference>
<dbReference type="PANTHER" id="PTHR34982:SF1">
    <property type="entry name" value="FLAGELLAR ASSEMBLY PROTEIN FLIH"/>
    <property type="match status" value="1"/>
</dbReference>
<keyword evidence="6" id="KW-1006">Bacterial flagellum protein export</keyword>
<feature type="compositionally biased region" description="Basic and acidic residues" evidence="7">
    <location>
        <begin position="55"/>
        <end position="73"/>
    </location>
</feature>
<protein>
    <submittedName>
        <fullName evidence="9">FliH/SctL family protein</fullName>
    </submittedName>
</protein>
<feature type="domain" description="Flagellar assembly protein FliH/Type III secretion system HrpE" evidence="8">
    <location>
        <begin position="81"/>
        <end position="204"/>
    </location>
</feature>
<dbReference type="InterPro" id="IPR018035">
    <property type="entry name" value="Flagellar_FliH/T3SS_HrpE"/>
</dbReference>
<accession>A0AA96JDA8</accession>
<feature type="region of interest" description="Disordered" evidence="7">
    <location>
        <begin position="1"/>
        <end position="34"/>
    </location>
</feature>
<evidence type="ECO:0000259" key="8">
    <source>
        <dbReference type="Pfam" id="PF02108"/>
    </source>
</evidence>
<evidence type="ECO:0000256" key="7">
    <source>
        <dbReference type="SAM" id="MobiDB-lite"/>
    </source>
</evidence>
<gene>
    <name evidence="9" type="ORF">RN606_14525</name>
</gene>
<comment type="similarity">
    <text evidence="2">Belongs to the FliH family.</text>
</comment>
<feature type="region of interest" description="Disordered" evidence="7">
    <location>
        <begin position="50"/>
        <end position="73"/>
    </location>
</feature>
<keyword evidence="4" id="KW-1005">Bacterial flagellum biogenesis</keyword>
<dbReference type="GO" id="GO:0005829">
    <property type="term" value="C:cytosol"/>
    <property type="evidence" value="ECO:0007669"/>
    <property type="project" value="TreeGrafter"/>
</dbReference>
<organism evidence="9 10">
    <name type="scientific">Demequina capsici</name>
    <dbReference type="NCBI Taxonomy" id="3075620"/>
    <lineage>
        <taxon>Bacteria</taxon>
        <taxon>Bacillati</taxon>
        <taxon>Actinomycetota</taxon>
        <taxon>Actinomycetes</taxon>
        <taxon>Micrococcales</taxon>
        <taxon>Demequinaceae</taxon>
        <taxon>Demequina</taxon>
    </lineage>
</organism>
<evidence type="ECO:0000256" key="1">
    <source>
        <dbReference type="ARBA" id="ARBA00003041"/>
    </source>
</evidence>
<evidence type="ECO:0000313" key="10">
    <source>
        <dbReference type="Proteomes" id="UP001304125"/>
    </source>
</evidence>
<evidence type="ECO:0000256" key="5">
    <source>
        <dbReference type="ARBA" id="ARBA00022927"/>
    </source>
</evidence>
<dbReference type="Proteomes" id="UP001304125">
    <property type="component" value="Chromosome"/>
</dbReference>
<dbReference type="EMBL" id="CP134879">
    <property type="protein sequence ID" value="WNM24554.1"/>
    <property type="molecule type" value="Genomic_DNA"/>
</dbReference>
<dbReference type="GO" id="GO:0044781">
    <property type="term" value="P:bacterial-type flagellum organization"/>
    <property type="evidence" value="ECO:0007669"/>
    <property type="project" value="UniProtKB-KW"/>
</dbReference>
<sequence length="215" mass="22756">MSPDARVSAFVPVDLGARRPTDEPATEASGQPVGHAAGYAAGFAAGTRAAAESAAADRARQAAEHDRRELNRDASMRRALGALAEAITQWEQRSAPVLDSAERALHAAALELAEAILGSEIEPGPRSARTILHRALSVPDDVTPTRVRLHPSDLEHAQRLIDSGDAVLPDTVMLMADPHLSPGDAITEYEDGVLDARIGTALERARAALLEEEQS</sequence>
<dbReference type="GO" id="GO:0015031">
    <property type="term" value="P:protein transport"/>
    <property type="evidence" value="ECO:0007669"/>
    <property type="project" value="UniProtKB-KW"/>
</dbReference>
<dbReference type="Pfam" id="PF02108">
    <property type="entry name" value="FliH"/>
    <property type="match status" value="1"/>
</dbReference>
<name>A0AA96JDA8_9MICO</name>
<keyword evidence="3" id="KW-0813">Transport</keyword>
<evidence type="ECO:0000256" key="2">
    <source>
        <dbReference type="ARBA" id="ARBA00006602"/>
    </source>
</evidence>
<keyword evidence="5" id="KW-0653">Protein transport</keyword>
<evidence type="ECO:0000256" key="6">
    <source>
        <dbReference type="ARBA" id="ARBA00023225"/>
    </source>
</evidence>
<proteinExistence type="inferred from homology"/>
<keyword evidence="10" id="KW-1185">Reference proteome</keyword>
<dbReference type="PANTHER" id="PTHR34982">
    <property type="entry name" value="YOP PROTEINS TRANSLOCATION PROTEIN L"/>
    <property type="match status" value="1"/>
</dbReference>
<dbReference type="AlphaFoldDB" id="A0AA96JDA8"/>
<comment type="function">
    <text evidence="1">Needed for flagellar regrowth and assembly.</text>
</comment>
<dbReference type="RefSeq" id="WP_313498454.1">
    <property type="nucleotide sequence ID" value="NZ_CP134879.1"/>
</dbReference>
<dbReference type="InterPro" id="IPR051472">
    <property type="entry name" value="T3SS_Stator/FliH"/>
</dbReference>
<evidence type="ECO:0000256" key="3">
    <source>
        <dbReference type="ARBA" id="ARBA00022448"/>
    </source>
</evidence>
<evidence type="ECO:0000313" key="9">
    <source>
        <dbReference type="EMBL" id="WNM24554.1"/>
    </source>
</evidence>